<reference evidence="7 8" key="1">
    <citation type="submission" date="2019-08" db="EMBL/GenBank/DDBJ databases">
        <title>Bacterial whole genome sequence for Glaciihabitans sp. CHu50b-6-2.</title>
        <authorList>
            <person name="Jin L."/>
        </authorList>
    </citation>
    <scope>NUCLEOTIDE SEQUENCE [LARGE SCALE GENOMIC DNA]</scope>
    <source>
        <strain evidence="7 8">CHu50b-6-2</strain>
    </source>
</reference>
<dbReference type="PANTHER" id="PTHR22604:SF105">
    <property type="entry name" value="TRANS-1,2-DIHYDROBENZENE-1,2-DIOL DEHYDROGENASE"/>
    <property type="match status" value="1"/>
</dbReference>
<gene>
    <name evidence="7" type="ORF">FVP33_07020</name>
</gene>
<evidence type="ECO:0000259" key="5">
    <source>
        <dbReference type="Pfam" id="PF01408"/>
    </source>
</evidence>
<dbReference type="InterPro" id="IPR036812">
    <property type="entry name" value="NAD(P)_OxRdtase_dom_sf"/>
</dbReference>
<dbReference type="Gene3D" id="3.30.360.10">
    <property type="entry name" value="Dihydrodipicolinate Reductase, domain 2"/>
    <property type="match status" value="1"/>
</dbReference>
<dbReference type="Pfam" id="PF01408">
    <property type="entry name" value="GFO_IDH_MocA"/>
    <property type="match status" value="1"/>
</dbReference>
<comment type="similarity">
    <text evidence="1">Belongs to the Gfo/Idh/MocA family.</text>
</comment>
<sequence>MTAHALNWGILGPGNIARRFASQLADSATGRLVAVASRDAGKAEAFAREFGAERSYSSYEELLADPGVDAVYISLVHTLHAEWTVKAADAGKHVLVEKPIAVNHGSAMVAAEAARRNGVVLLEAYMYRFHPQIDTLLELVSGGAIGSVQHIDTSFSFDTGGSEGRLFDESLAGGGILDVGGYPVSLARLVASAALGRRSEPISLTAQGSIGETNVDEWATATLQFDAGISAHVRTGVRLDDEERVVVYGSHGTIQVHTPWVVDPSANPRITVRRVGEPVRVIECPSESQYAAEADAVAAAVTGAVGGTASSDVPRMTIDDSLANLLVLDQWRAAIGLRYSFERDDATTTTVSGEPLAARENSMVYGRIPGIDKDVSRLVMGCDNQQNLAHASAMFDDFTERGGNAFDTGYIYGGGLQERLLGQWISNRGLREQAVVIAKGAHTPHCDPESITRQLTESLERLQTDYVDIYLMHRDNEDIPVGEFVDVLDEHARAGRIRAFGGSNWSLARFDEANAYAEANGRQHFGILSNHFGLAEAYDVPWDGCRHATDDASKLWLKQTQTPLFPWSSQARGFFTGRARPDDLSDPELVRCYYGDGNFERLRRAEQLGAELGVMATAVALAYVLHQPFPTFPLFGPRSIAETRTSLAGLSIELTDAQVRWLDLAD</sequence>
<evidence type="ECO:0000256" key="2">
    <source>
        <dbReference type="ARBA" id="ARBA00023002"/>
    </source>
</evidence>
<feature type="domain" description="NADP-dependent oxidoreductase" evidence="4">
    <location>
        <begin position="384"/>
        <end position="663"/>
    </location>
</feature>
<dbReference type="InterPro" id="IPR023210">
    <property type="entry name" value="NADP_OxRdtase_dom"/>
</dbReference>
<accession>A0A5C8URU4</accession>
<dbReference type="SUPFAM" id="SSF51430">
    <property type="entry name" value="NAD(P)-linked oxidoreductase"/>
    <property type="match status" value="1"/>
</dbReference>
<feature type="domain" description="Gfo/Idh/MocA-like oxidoreductase N-terminal" evidence="5">
    <location>
        <begin position="6"/>
        <end position="123"/>
    </location>
</feature>
<proteinExistence type="inferred from homology"/>
<dbReference type="RefSeq" id="WP_147782897.1">
    <property type="nucleotide sequence ID" value="NZ_VRMG01000005.1"/>
</dbReference>
<dbReference type="EMBL" id="VRMG01000005">
    <property type="protein sequence ID" value="TXN31311.1"/>
    <property type="molecule type" value="Genomic_DNA"/>
</dbReference>
<dbReference type="PANTHER" id="PTHR22604">
    <property type="entry name" value="OXIDOREDUCTASES"/>
    <property type="match status" value="1"/>
</dbReference>
<keyword evidence="3" id="KW-0520">NAD</keyword>
<dbReference type="InterPro" id="IPR036291">
    <property type="entry name" value="NAD(P)-bd_dom_sf"/>
</dbReference>
<dbReference type="PRINTS" id="PR00069">
    <property type="entry name" value="ALDKETRDTASE"/>
</dbReference>
<evidence type="ECO:0000313" key="7">
    <source>
        <dbReference type="EMBL" id="TXN31311.1"/>
    </source>
</evidence>
<evidence type="ECO:0000256" key="3">
    <source>
        <dbReference type="ARBA" id="ARBA00023027"/>
    </source>
</evidence>
<keyword evidence="2" id="KW-0560">Oxidoreductase</keyword>
<dbReference type="Pfam" id="PF00248">
    <property type="entry name" value="Aldo_ket_red"/>
    <property type="match status" value="1"/>
</dbReference>
<protein>
    <submittedName>
        <fullName evidence="7">Oxidoreductase</fullName>
    </submittedName>
</protein>
<dbReference type="GO" id="GO:0016491">
    <property type="term" value="F:oxidoreductase activity"/>
    <property type="evidence" value="ECO:0007669"/>
    <property type="project" value="UniProtKB-KW"/>
</dbReference>
<dbReference type="Proteomes" id="UP000321379">
    <property type="component" value="Unassembled WGS sequence"/>
</dbReference>
<dbReference type="GO" id="GO:0000166">
    <property type="term" value="F:nucleotide binding"/>
    <property type="evidence" value="ECO:0007669"/>
    <property type="project" value="InterPro"/>
</dbReference>
<dbReference type="CDD" id="cd19082">
    <property type="entry name" value="AKR_AKR10A1_2"/>
    <property type="match status" value="1"/>
</dbReference>
<evidence type="ECO:0000313" key="8">
    <source>
        <dbReference type="Proteomes" id="UP000321379"/>
    </source>
</evidence>
<dbReference type="Pfam" id="PF22725">
    <property type="entry name" value="GFO_IDH_MocA_C3"/>
    <property type="match status" value="1"/>
</dbReference>
<feature type="domain" description="GFO/IDH/MocA-like oxidoreductase" evidence="6">
    <location>
        <begin position="135"/>
        <end position="254"/>
    </location>
</feature>
<dbReference type="InterPro" id="IPR055170">
    <property type="entry name" value="GFO_IDH_MocA-like_dom"/>
</dbReference>
<evidence type="ECO:0000256" key="1">
    <source>
        <dbReference type="ARBA" id="ARBA00010928"/>
    </source>
</evidence>
<keyword evidence="8" id="KW-1185">Reference proteome</keyword>
<dbReference type="InterPro" id="IPR020471">
    <property type="entry name" value="AKR"/>
</dbReference>
<evidence type="ECO:0000259" key="6">
    <source>
        <dbReference type="Pfam" id="PF22725"/>
    </source>
</evidence>
<dbReference type="Gene3D" id="3.20.20.100">
    <property type="entry name" value="NADP-dependent oxidoreductase domain"/>
    <property type="match status" value="1"/>
</dbReference>
<dbReference type="Gene3D" id="3.40.50.720">
    <property type="entry name" value="NAD(P)-binding Rossmann-like Domain"/>
    <property type="match status" value="1"/>
</dbReference>
<dbReference type="InterPro" id="IPR050984">
    <property type="entry name" value="Gfo/Idh/MocA_domain"/>
</dbReference>
<evidence type="ECO:0000259" key="4">
    <source>
        <dbReference type="Pfam" id="PF00248"/>
    </source>
</evidence>
<organism evidence="7 8">
    <name type="scientific">Lacisediminihabitans profunda</name>
    <dbReference type="NCBI Taxonomy" id="2594790"/>
    <lineage>
        <taxon>Bacteria</taxon>
        <taxon>Bacillati</taxon>
        <taxon>Actinomycetota</taxon>
        <taxon>Actinomycetes</taxon>
        <taxon>Micrococcales</taxon>
        <taxon>Microbacteriaceae</taxon>
        <taxon>Lacisediminihabitans</taxon>
    </lineage>
</organism>
<dbReference type="AlphaFoldDB" id="A0A5C8URU4"/>
<dbReference type="InterPro" id="IPR000683">
    <property type="entry name" value="Gfo/Idh/MocA-like_OxRdtase_N"/>
</dbReference>
<dbReference type="SUPFAM" id="SSF55347">
    <property type="entry name" value="Glyceraldehyde-3-phosphate dehydrogenase-like, C-terminal domain"/>
    <property type="match status" value="1"/>
</dbReference>
<dbReference type="SUPFAM" id="SSF51735">
    <property type="entry name" value="NAD(P)-binding Rossmann-fold domains"/>
    <property type="match status" value="1"/>
</dbReference>
<comment type="caution">
    <text evidence="7">The sequence shown here is derived from an EMBL/GenBank/DDBJ whole genome shotgun (WGS) entry which is preliminary data.</text>
</comment>
<name>A0A5C8URU4_9MICO</name>